<dbReference type="AlphaFoldDB" id="A0A0D9ZGW1"/>
<evidence type="ECO:0000313" key="1">
    <source>
        <dbReference type="EnsemblPlants" id="OGLUM04G01830.1"/>
    </source>
</evidence>
<proteinExistence type="predicted"/>
<name>A0A0D9ZGW1_9ORYZ</name>
<dbReference type="STRING" id="40148.A0A0D9ZGW1"/>
<organism evidence="1">
    <name type="scientific">Oryza glumipatula</name>
    <dbReference type="NCBI Taxonomy" id="40148"/>
    <lineage>
        <taxon>Eukaryota</taxon>
        <taxon>Viridiplantae</taxon>
        <taxon>Streptophyta</taxon>
        <taxon>Embryophyta</taxon>
        <taxon>Tracheophyta</taxon>
        <taxon>Spermatophyta</taxon>
        <taxon>Magnoliopsida</taxon>
        <taxon>Liliopsida</taxon>
        <taxon>Poales</taxon>
        <taxon>Poaceae</taxon>
        <taxon>BOP clade</taxon>
        <taxon>Oryzoideae</taxon>
        <taxon>Oryzeae</taxon>
        <taxon>Oryzinae</taxon>
        <taxon>Oryza</taxon>
    </lineage>
</organism>
<evidence type="ECO:0000313" key="2">
    <source>
        <dbReference type="Proteomes" id="UP000026961"/>
    </source>
</evidence>
<dbReference type="Proteomes" id="UP000026961">
    <property type="component" value="Chromosome 4"/>
</dbReference>
<keyword evidence="2" id="KW-1185">Reference proteome</keyword>
<sequence>MWFIIFHNYSSLTARGTHVNLAHTGVVHAGQPRQWPPPLEQLISTSLYTVTVSLVHQFMHRKVMLSAAAAACPCSYAAMLILAQGLGVPLFVTSDDPGWFYSVTGVTYTSVVEQWDRSDGAASGKFMSRTVPRVGAIETREP</sequence>
<dbReference type="PANTHER" id="PTHR45560:SF4">
    <property type="entry name" value="OS04G0164500 PROTEIN"/>
    <property type="match status" value="1"/>
</dbReference>
<reference evidence="1" key="2">
    <citation type="submission" date="2018-05" db="EMBL/GenBank/DDBJ databases">
        <title>OgluRS3 (Oryza glumaepatula Reference Sequence Version 3).</title>
        <authorList>
            <person name="Zhang J."/>
            <person name="Kudrna D."/>
            <person name="Lee S."/>
            <person name="Talag J."/>
            <person name="Welchert J."/>
            <person name="Wing R.A."/>
        </authorList>
    </citation>
    <scope>NUCLEOTIDE SEQUENCE [LARGE SCALE GENOMIC DNA]</scope>
</reference>
<dbReference type="EnsemblPlants" id="OGLUM04G01830.1">
    <property type="protein sequence ID" value="OGLUM04G01830.1"/>
    <property type="gene ID" value="OGLUM04G01830"/>
</dbReference>
<dbReference type="HOGENOM" id="CLU_1818864_0_0_1"/>
<dbReference type="Gramene" id="OGLUM04G01830.1">
    <property type="protein sequence ID" value="OGLUM04G01830.1"/>
    <property type="gene ID" value="OGLUM04G01830"/>
</dbReference>
<protein>
    <submittedName>
        <fullName evidence="1">Uncharacterized protein</fullName>
    </submittedName>
</protein>
<reference evidence="1" key="1">
    <citation type="submission" date="2015-04" db="UniProtKB">
        <authorList>
            <consortium name="EnsemblPlants"/>
        </authorList>
    </citation>
    <scope>IDENTIFICATION</scope>
</reference>
<accession>A0A0D9ZGW1</accession>
<dbReference type="PANTHER" id="PTHR45560">
    <property type="entry name" value="OS04G0163150 PROTEIN-RELATED"/>
    <property type="match status" value="1"/>
</dbReference>